<dbReference type="Proteomes" id="UP000683360">
    <property type="component" value="Unassembled WGS sequence"/>
</dbReference>
<dbReference type="InterPro" id="IPR006935">
    <property type="entry name" value="Helicase/UvrB_N"/>
</dbReference>
<dbReference type="Pfam" id="PF18119">
    <property type="entry name" value="RIG-I_C"/>
    <property type="match status" value="1"/>
</dbReference>
<dbReference type="OrthoDB" id="6150506at2759"/>
<dbReference type="PANTHER" id="PTHR14074:SF16">
    <property type="entry name" value="ANTIVIRAL INNATE IMMUNE RESPONSE RECEPTOR RIG-I"/>
    <property type="match status" value="1"/>
</dbReference>
<dbReference type="InterPro" id="IPR051363">
    <property type="entry name" value="RLR_Helicase"/>
</dbReference>
<gene>
    <name evidence="2" type="ORF">MEDL_62897</name>
</gene>
<dbReference type="InterPro" id="IPR014001">
    <property type="entry name" value="Helicase_ATP-bd"/>
</dbReference>
<evidence type="ECO:0000259" key="1">
    <source>
        <dbReference type="PROSITE" id="PS51192"/>
    </source>
</evidence>
<dbReference type="AlphaFoldDB" id="A0A8S3V929"/>
<dbReference type="GO" id="GO:0003724">
    <property type="term" value="F:RNA helicase activity"/>
    <property type="evidence" value="ECO:0007669"/>
    <property type="project" value="UniProtKB-EC"/>
</dbReference>
<feature type="domain" description="Helicase ATP-binding" evidence="1">
    <location>
        <begin position="64"/>
        <end position="214"/>
    </location>
</feature>
<dbReference type="PROSITE" id="PS51192">
    <property type="entry name" value="HELICASE_ATP_BIND_1"/>
    <property type="match status" value="1"/>
</dbReference>
<accession>A0A8S3V929</accession>
<reference evidence="2" key="1">
    <citation type="submission" date="2021-03" db="EMBL/GenBank/DDBJ databases">
        <authorList>
            <person name="Bekaert M."/>
        </authorList>
    </citation>
    <scope>NUCLEOTIDE SEQUENCE</scope>
</reference>
<keyword evidence="3" id="KW-1185">Reference proteome</keyword>
<sequence>MDEATELMYLADLTDYREKDKENEAKISELEIKLSAISITGSSGNVEKRTPTLINLRQYQKELAEIALTGKNTVICAGTNSGKTYIAFHIIEDHLIKHPEGKIKIWKADEDNSEDFEKKIEKASLIFMTPKSLSNHLIETAAVKVSIDNFTLIILDECHHTHDKTVYNELMSFYRIAKYKENLHRLPQILGLTASPGTNKAKDEASAKDHLRKVMANLDVSELSVVKQNKEELLQYTSIPEKVTISSTTRTKDPLKDILFDAMEYVEHQLNSRIVSKFLTENLPESKDLFETLSSPPKQRTDIRYIQWIAETKEIVEHINNDPKVRRLLHACLRHLELYTECLEINSLLEIEQVRNVIIKSYENESFYTLVANTDEERNLVLKLEDVVADIREIGRNIEGNPDILAVVERIESEYKELKEESRFIIFVKTRATAIALSERLRIICEVHTLLGHTNL</sequence>
<dbReference type="GO" id="GO:0005524">
    <property type="term" value="F:ATP binding"/>
    <property type="evidence" value="ECO:0007669"/>
    <property type="project" value="InterPro"/>
</dbReference>
<dbReference type="GO" id="GO:0003677">
    <property type="term" value="F:DNA binding"/>
    <property type="evidence" value="ECO:0007669"/>
    <property type="project" value="InterPro"/>
</dbReference>
<keyword evidence="2" id="KW-0378">Hydrolase</keyword>
<evidence type="ECO:0000313" key="3">
    <source>
        <dbReference type="Proteomes" id="UP000683360"/>
    </source>
</evidence>
<dbReference type="EMBL" id="CAJPWZ010003080">
    <property type="protein sequence ID" value="CAG2251237.1"/>
    <property type="molecule type" value="Genomic_DNA"/>
</dbReference>
<comment type="caution">
    <text evidence="2">The sequence shown here is derived from an EMBL/GenBank/DDBJ whole genome shotgun (WGS) entry which is preliminary data.</text>
</comment>
<dbReference type="Gene3D" id="1.20.1320.30">
    <property type="match status" value="1"/>
</dbReference>
<dbReference type="InterPro" id="IPR041204">
    <property type="entry name" value="RIG-I-like_C"/>
</dbReference>
<dbReference type="EC" id="3.6.4.13" evidence="2"/>
<evidence type="ECO:0000313" key="2">
    <source>
        <dbReference type="EMBL" id="CAG2251237.1"/>
    </source>
</evidence>
<name>A0A8S3V929_MYTED</name>
<dbReference type="SMART" id="SM00487">
    <property type="entry name" value="DEXDc"/>
    <property type="match status" value="1"/>
</dbReference>
<dbReference type="SUPFAM" id="SSF52540">
    <property type="entry name" value="P-loop containing nucleoside triphosphate hydrolases"/>
    <property type="match status" value="2"/>
</dbReference>
<dbReference type="InterPro" id="IPR027417">
    <property type="entry name" value="P-loop_NTPase"/>
</dbReference>
<organism evidence="2 3">
    <name type="scientific">Mytilus edulis</name>
    <name type="common">Blue mussel</name>
    <dbReference type="NCBI Taxonomy" id="6550"/>
    <lineage>
        <taxon>Eukaryota</taxon>
        <taxon>Metazoa</taxon>
        <taxon>Spiralia</taxon>
        <taxon>Lophotrochozoa</taxon>
        <taxon>Mollusca</taxon>
        <taxon>Bivalvia</taxon>
        <taxon>Autobranchia</taxon>
        <taxon>Pteriomorphia</taxon>
        <taxon>Mytilida</taxon>
        <taxon>Mytiloidea</taxon>
        <taxon>Mytilidae</taxon>
        <taxon>Mytilinae</taxon>
        <taxon>Mytilus</taxon>
    </lineage>
</organism>
<dbReference type="Gene3D" id="3.40.50.300">
    <property type="entry name" value="P-loop containing nucleotide triphosphate hydrolases"/>
    <property type="match status" value="2"/>
</dbReference>
<dbReference type="GO" id="GO:0016787">
    <property type="term" value="F:hydrolase activity"/>
    <property type="evidence" value="ECO:0007669"/>
    <property type="project" value="UniProtKB-KW"/>
</dbReference>
<dbReference type="PANTHER" id="PTHR14074">
    <property type="entry name" value="HELICASE WITH DEATH DOMAIN-RELATED"/>
    <property type="match status" value="1"/>
</dbReference>
<proteinExistence type="predicted"/>
<dbReference type="Pfam" id="PF04851">
    <property type="entry name" value="ResIII"/>
    <property type="match status" value="1"/>
</dbReference>
<dbReference type="GO" id="GO:0005737">
    <property type="term" value="C:cytoplasm"/>
    <property type="evidence" value="ECO:0007669"/>
    <property type="project" value="TreeGrafter"/>
</dbReference>
<protein>
    <submittedName>
        <fullName evidence="2">IFIH1</fullName>
        <ecNumber evidence="2">3.6.4.13</ecNumber>
    </submittedName>
</protein>